<gene>
    <name evidence="1" type="ORF">PG994_003049</name>
</gene>
<proteinExistence type="predicted"/>
<keyword evidence="2" id="KW-1185">Reference proteome</keyword>
<protein>
    <submittedName>
        <fullName evidence="1">Uncharacterized protein</fullName>
    </submittedName>
</protein>
<reference evidence="1 2" key="1">
    <citation type="submission" date="2023-01" db="EMBL/GenBank/DDBJ databases">
        <title>Analysis of 21 Apiospora genomes using comparative genomics revels a genus with tremendous synthesis potential of carbohydrate active enzymes and secondary metabolites.</title>
        <authorList>
            <person name="Sorensen T."/>
        </authorList>
    </citation>
    <scope>NUCLEOTIDE SEQUENCE [LARGE SCALE GENOMIC DNA]</scope>
    <source>
        <strain evidence="1 2">CBS 135458</strain>
    </source>
</reference>
<comment type="caution">
    <text evidence="1">The sequence shown here is derived from an EMBL/GenBank/DDBJ whole genome shotgun (WGS) entry which is preliminary data.</text>
</comment>
<evidence type="ECO:0000313" key="1">
    <source>
        <dbReference type="EMBL" id="KAK8079242.1"/>
    </source>
</evidence>
<organism evidence="1 2">
    <name type="scientific">Apiospora phragmitis</name>
    <dbReference type="NCBI Taxonomy" id="2905665"/>
    <lineage>
        <taxon>Eukaryota</taxon>
        <taxon>Fungi</taxon>
        <taxon>Dikarya</taxon>
        <taxon>Ascomycota</taxon>
        <taxon>Pezizomycotina</taxon>
        <taxon>Sordariomycetes</taxon>
        <taxon>Xylariomycetidae</taxon>
        <taxon>Amphisphaeriales</taxon>
        <taxon>Apiosporaceae</taxon>
        <taxon>Apiospora</taxon>
    </lineage>
</organism>
<accession>A0ABR1W764</accession>
<name>A0ABR1W764_9PEZI</name>
<sequence>MAERSEHHPKNPTWSVDNLEGRLDDLSGIAANSEAEAEVTGSVHLDFLINWQYPRYVGLLEDVRCAVAAAEADARKQGTLATEFRDEDDDGRELLPALRDLEAEILHDLNDKLAAPFAQAAAEGQGQPFYPSHPEDQDRVAWLRTLMRDFRWLQNAAGLQRGYGERLGLHFEWMQRLINACLPEKDTLWVGGDLIGNEDFEELWAEFQGLVVASSGDGTTAKKTDAENRRLVENSQNIVQDAFDALLLDPANIEVDWSEMQYPPDVPAYLVHPPSAEQFWEGEGVLRGQRDGAQQLMENLGYTEGARS</sequence>
<dbReference type="EMBL" id="JAQQWL010000003">
    <property type="protein sequence ID" value="KAK8079242.1"/>
    <property type="molecule type" value="Genomic_DNA"/>
</dbReference>
<evidence type="ECO:0000313" key="2">
    <source>
        <dbReference type="Proteomes" id="UP001480595"/>
    </source>
</evidence>
<dbReference type="RefSeq" id="XP_066720313.1">
    <property type="nucleotide sequence ID" value="XM_066854458.1"/>
</dbReference>
<dbReference type="GeneID" id="92087521"/>
<dbReference type="Proteomes" id="UP001480595">
    <property type="component" value="Unassembled WGS sequence"/>
</dbReference>